<evidence type="ECO:0000256" key="2">
    <source>
        <dbReference type="ARBA" id="ARBA00005676"/>
    </source>
</evidence>
<keyword evidence="6 13" id="KW-0862">Zinc</keyword>
<feature type="compositionally biased region" description="Basic and acidic residues" evidence="14">
    <location>
        <begin position="244"/>
        <end position="265"/>
    </location>
</feature>
<proteinExistence type="inferred from homology"/>
<comment type="catalytic activity">
    <reaction evidence="10 13">
        <text>O-phospho-L-seryl-[protein] + H2O = L-seryl-[protein] + phosphate</text>
        <dbReference type="Rhea" id="RHEA:20629"/>
        <dbReference type="Rhea" id="RHEA-COMP:9863"/>
        <dbReference type="Rhea" id="RHEA-COMP:11604"/>
        <dbReference type="ChEBI" id="CHEBI:15377"/>
        <dbReference type="ChEBI" id="CHEBI:29999"/>
        <dbReference type="ChEBI" id="CHEBI:43474"/>
        <dbReference type="ChEBI" id="CHEBI:83421"/>
        <dbReference type="EC" id="3.1.3.16"/>
    </reaction>
</comment>
<evidence type="ECO:0000256" key="11">
    <source>
        <dbReference type="ARBA" id="ARBA00048336"/>
    </source>
</evidence>
<feature type="compositionally biased region" description="Basic and acidic residues" evidence="14">
    <location>
        <begin position="280"/>
        <end position="294"/>
    </location>
</feature>
<organism evidence="16 17">
    <name type="scientific">Gasterosteus aculeatus aculeatus</name>
    <name type="common">three-spined stickleback</name>
    <dbReference type="NCBI Taxonomy" id="481459"/>
    <lineage>
        <taxon>Eukaryota</taxon>
        <taxon>Metazoa</taxon>
        <taxon>Chordata</taxon>
        <taxon>Craniata</taxon>
        <taxon>Vertebrata</taxon>
        <taxon>Euteleostomi</taxon>
        <taxon>Actinopterygii</taxon>
        <taxon>Neopterygii</taxon>
        <taxon>Teleostei</taxon>
        <taxon>Neoteleostei</taxon>
        <taxon>Acanthomorphata</taxon>
        <taxon>Eupercaria</taxon>
        <taxon>Perciformes</taxon>
        <taxon>Cottioidei</taxon>
        <taxon>Gasterosteales</taxon>
        <taxon>Gasterosteidae</taxon>
        <taxon>Gasterosteus</taxon>
    </lineage>
</organism>
<evidence type="ECO:0000313" key="17">
    <source>
        <dbReference type="Proteomes" id="UP000007635"/>
    </source>
</evidence>
<reference evidence="16 17" key="1">
    <citation type="journal article" date="2021" name="G3 (Bethesda)">
        <title>Improved contiguity of the threespine stickleback genome using long-read sequencing.</title>
        <authorList>
            <person name="Nath S."/>
            <person name="Shaw D.E."/>
            <person name="White M.A."/>
        </authorList>
    </citation>
    <scope>NUCLEOTIDE SEQUENCE [LARGE SCALE GENOMIC DNA]</scope>
    <source>
        <strain evidence="16 17">Lake Benthic</strain>
    </source>
</reference>
<dbReference type="AlphaFoldDB" id="A0AAQ4RK88"/>
<evidence type="ECO:0000256" key="5">
    <source>
        <dbReference type="ARBA" id="ARBA00022801"/>
    </source>
</evidence>
<feature type="compositionally biased region" description="Basic and acidic residues" evidence="14">
    <location>
        <begin position="315"/>
        <end position="332"/>
    </location>
</feature>
<keyword evidence="8 13" id="KW-0539">Nucleus</keyword>
<feature type="region of interest" description="Disordered" evidence="14">
    <location>
        <begin position="366"/>
        <end position="400"/>
    </location>
</feature>
<evidence type="ECO:0000313" key="16">
    <source>
        <dbReference type="Ensembl" id="ENSGACP00000063013.1"/>
    </source>
</evidence>
<comment type="subunit">
    <text evidence="13">Associates with the RNA polymerase II complex.</text>
</comment>
<evidence type="ECO:0000256" key="7">
    <source>
        <dbReference type="ARBA" id="ARBA00022912"/>
    </source>
</evidence>
<dbReference type="InterPro" id="IPR007308">
    <property type="entry name" value="Rtr1/RPAP2_dom"/>
</dbReference>
<evidence type="ECO:0000259" key="15">
    <source>
        <dbReference type="PROSITE" id="PS51479"/>
    </source>
</evidence>
<reference evidence="16" key="3">
    <citation type="submission" date="2025-09" db="UniProtKB">
        <authorList>
            <consortium name="Ensembl"/>
        </authorList>
    </citation>
    <scope>IDENTIFICATION</scope>
</reference>
<dbReference type="Proteomes" id="UP000007635">
    <property type="component" value="Chromosome III"/>
</dbReference>
<protein>
    <recommendedName>
        <fullName evidence="13">RNA polymerase II subunit B1 CTD phosphatase RPAP2 homolog</fullName>
        <ecNumber evidence="13">3.1.3.16</ecNumber>
    </recommendedName>
</protein>
<keyword evidence="17" id="KW-1185">Reference proteome</keyword>
<dbReference type="GeneTree" id="ENSGT00390000017965"/>
<dbReference type="KEGG" id="gat:120816224"/>
<evidence type="ECO:0000256" key="9">
    <source>
        <dbReference type="ARBA" id="ARBA00045547"/>
    </source>
</evidence>
<keyword evidence="5 13" id="KW-0378">Hydrolase</keyword>
<dbReference type="GO" id="GO:0043175">
    <property type="term" value="F:RNA polymerase core enzyme binding"/>
    <property type="evidence" value="ECO:0007669"/>
    <property type="project" value="UniProtKB-UniRule"/>
</dbReference>
<dbReference type="GO" id="GO:0008420">
    <property type="term" value="F:RNA polymerase II CTD heptapeptide repeat phosphatase activity"/>
    <property type="evidence" value="ECO:0007669"/>
    <property type="project" value="UniProtKB-UniRule"/>
</dbReference>
<evidence type="ECO:0000256" key="13">
    <source>
        <dbReference type="RuleBase" id="RU367080"/>
    </source>
</evidence>
<evidence type="ECO:0000256" key="8">
    <source>
        <dbReference type="ARBA" id="ARBA00023242"/>
    </source>
</evidence>
<comment type="similarity">
    <text evidence="2 12 13">Belongs to the RPAP2 family.</text>
</comment>
<sequence>MEAENRRRSGNATKTSKKGGKCDQSQPVKEEARRREAVRETLREKMELEKRAMKVVERLLEDRVDEDFLVDCAWFILPANYKDTIEERSIAKLCGYPLCSNKLGKIPTQKYNISTKTNKVYDITERKCFCSNFCYKASKDFELQISTTPLWLRLHESPPEIKLMKKGDGGISGEEVMLLAKGLREEDVENPLAAQPLDAHQLDSPADGLSHSESSDIEQEQDFVSSVVSPRQGPRVHWGNLPKLTDEQKSHRGKVEMQTKQRRDGDEEELVGHRSQGADGEGKMREDENRRESLSCETEVGTDVEKLLYSSNPDKLNREQVPEEKGLLDEPSVEKATAKLHLCNLSETVPHSTPKPVDLSADNKQTEHTDLLTSPPSKDPNSLAESTDLPSSKLSNMNLDGHDAALTSPPGLNITQVGMSRRGAAGLQELLKNHTDKPNSLRLNLLECLRRTLKDWSTDETLKFLYGADHSLRWPIADVKEDKEAGEELDEDDLEDEVNDEDAAEFGAVGQKRPSAAAPDYRVLQKETQQLELRVREFYQGTWVLPEEVEEPHGSKQDQSTKDPALPLVDSHAQHVIQKKITVEKLTSCLRNIVGPLHLNISDFSTDLNKLVRTFRLTNTNIIHRATEWTLLAVLLLHLLSEVSPLVREALETTKSAKYLNTLMEELGLQEQDLLNVVQLFKAPAH</sequence>
<feature type="compositionally biased region" description="Basic and acidic residues" evidence="14">
    <location>
        <begin position="28"/>
        <end position="37"/>
    </location>
</feature>
<dbReference type="PANTHER" id="PTHR14732">
    <property type="entry name" value="RNA POLYMERASE II SUBUNIT B1 CTD PHOSPHATASE RPAP2-RELATED"/>
    <property type="match status" value="1"/>
</dbReference>
<dbReference type="GO" id="GO:0005737">
    <property type="term" value="C:cytoplasm"/>
    <property type="evidence" value="ECO:0007669"/>
    <property type="project" value="TreeGrafter"/>
</dbReference>
<comment type="subcellular location">
    <subcellularLocation>
        <location evidence="1 13">Nucleus</location>
    </subcellularLocation>
</comment>
<dbReference type="PROSITE" id="PS51479">
    <property type="entry name" value="ZF_RTR1"/>
    <property type="match status" value="1"/>
</dbReference>
<comment type="catalytic activity">
    <reaction evidence="11 13">
        <text>O-phospho-L-threonyl-[protein] + H2O = L-threonyl-[protein] + phosphate</text>
        <dbReference type="Rhea" id="RHEA:47004"/>
        <dbReference type="Rhea" id="RHEA-COMP:11060"/>
        <dbReference type="Rhea" id="RHEA-COMP:11605"/>
        <dbReference type="ChEBI" id="CHEBI:15377"/>
        <dbReference type="ChEBI" id="CHEBI:30013"/>
        <dbReference type="ChEBI" id="CHEBI:43474"/>
        <dbReference type="ChEBI" id="CHEBI:61977"/>
        <dbReference type="EC" id="3.1.3.16"/>
    </reaction>
</comment>
<dbReference type="Pfam" id="PF04181">
    <property type="entry name" value="RPAP2_Rtr1"/>
    <property type="match status" value="1"/>
</dbReference>
<keyword evidence="4 13" id="KW-0863">Zinc-finger</keyword>
<keyword evidence="3 13" id="KW-0479">Metal-binding</keyword>
<dbReference type="PANTHER" id="PTHR14732:SF0">
    <property type="entry name" value="RNA POLYMERASE II SUBUNIT B1 CTD PHOSPHATASE RPAP2-RELATED"/>
    <property type="match status" value="1"/>
</dbReference>
<name>A0AAQ4RK88_GASAC</name>
<evidence type="ECO:0000256" key="6">
    <source>
        <dbReference type="ARBA" id="ARBA00022833"/>
    </source>
</evidence>
<dbReference type="InterPro" id="IPR038534">
    <property type="entry name" value="Rtr1/RPAP2_sf"/>
</dbReference>
<dbReference type="GO" id="GO:0005634">
    <property type="term" value="C:nucleus"/>
    <property type="evidence" value="ECO:0007669"/>
    <property type="project" value="UniProtKB-SubCell"/>
</dbReference>
<feature type="region of interest" description="Disordered" evidence="14">
    <location>
        <begin position="200"/>
        <end position="332"/>
    </location>
</feature>
<dbReference type="GO" id="GO:0008270">
    <property type="term" value="F:zinc ion binding"/>
    <property type="evidence" value="ECO:0007669"/>
    <property type="project" value="UniProtKB-KW"/>
</dbReference>
<evidence type="ECO:0000256" key="1">
    <source>
        <dbReference type="ARBA" id="ARBA00004123"/>
    </source>
</evidence>
<dbReference type="CTD" id="79871"/>
<feature type="compositionally biased region" description="Polar residues" evidence="14">
    <location>
        <begin position="371"/>
        <end position="398"/>
    </location>
</feature>
<feature type="domain" description="RTR1-type" evidence="15">
    <location>
        <begin position="71"/>
        <end position="154"/>
    </location>
</feature>
<accession>A0AAQ4RK88</accession>
<dbReference type="Gene3D" id="1.25.40.820">
    <property type="match status" value="1"/>
</dbReference>
<reference evidence="16" key="2">
    <citation type="submission" date="2025-08" db="UniProtKB">
        <authorList>
            <consortium name="Ensembl"/>
        </authorList>
    </citation>
    <scope>IDENTIFICATION</scope>
</reference>
<dbReference type="InterPro" id="IPR039693">
    <property type="entry name" value="Rtr1/RPAP2"/>
</dbReference>
<evidence type="ECO:0000256" key="14">
    <source>
        <dbReference type="SAM" id="MobiDB-lite"/>
    </source>
</evidence>
<dbReference type="GeneID" id="120816224"/>
<keyword evidence="7 13" id="KW-0904">Protein phosphatase</keyword>
<dbReference type="EC" id="3.1.3.16" evidence="13"/>
<dbReference type="RefSeq" id="XP_040027643.1">
    <property type="nucleotide sequence ID" value="XM_040171709.1"/>
</dbReference>
<evidence type="ECO:0000256" key="3">
    <source>
        <dbReference type="ARBA" id="ARBA00022723"/>
    </source>
</evidence>
<evidence type="ECO:0000256" key="12">
    <source>
        <dbReference type="PROSITE-ProRule" id="PRU00812"/>
    </source>
</evidence>
<dbReference type="Ensembl" id="ENSGACT00000083438.1">
    <property type="protein sequence ID" value="ENSGACP00000063013.1"/>
    <property type="gene ID" value="ENSGACG00000015678.2"/>
</dbReference>
<evidence type="ECO:0000256" key="10">
    <source>
        <dbReference type="ARBA" id="ARBA00047761"/>
    </source>
</evidence>
<comment type="function">
    <text evidence="9">Protein phosphatase that displays CTD phosphatase activity and regulates transcription of snRNA genes. Recognizes and binds phosphorylated 'Ser-7' of the C-terminal heptapeptide repeat domain (CTD) of the largest RNA polymerase II subunit POLR2A, and mediates dephosphorylation of 'Ser-5' of the CTD, thereby promoting transcription of snRNA genes. Downstream of EIF2AK3/PERK, dephosphorylates ERN1, a sensor for the endoplasmic reticulum unfolded protein response (UPR), to abort failed ER-stress adaptation and trigger apoptosis.</text>
</comment>
<feature type="region of interest" description="Disordered" evidence="14">
    <location>
        <begin position="1"/>
        <end position="37"/>
    </location>
</feature>
<evidence type="ECO:0000256" key="4">
    <source>
        <dbReference type="ARBA" id="ARBA00022771"/>
    </source>
</evidence>